<dbReference type="InterPro" id="IPR006179">
    <property type="entry name" value="5_nucleotidase/apyrase"/>
</dbReference>
<dbReference type="PANTHER" id="PTHR11575">
    <property type="entry name" value="5'-NUCLEOTIDASE-RELATED"/>
    <property type="match status" value="1"/>
</dbReference>
<accession>A0A934J3J7</accession>
<keyword evidence="2" id="KW-0547">Nucleotide-binding</keyword>
<dbReference type="Gene3D" id="3.60.21.10">
    <property type="match status" value="1"/>
</dbReference>
<dbReference type="Pfam" id="PF02872">
    <property type="entry name" value="5_nucleotid_C"/>
    <property type="match status" value="1"/>
</dbReference>
<dbReference type="InterPro" id="IPR029052">
    <property type="entry name" value="Metallo-depent_PP-like"/>
</dbReference>
<dbReference type="GO" id="GO:0008253">
    <property type="term" value="F:5'-nucleotidase activity"/>
    <property type="evidence" value="ECO:0007669"/>
    <property type="project" value="TreeGrafter"/>
</dbReference>
<feature type="domain" description="Calcineurin-like phosphoesterase" evidence="3">
    <location>
        <begin position="5"/>
        <end position="202"/>
    </location>
</feature>
<dbReference type="GO" id="GO:0030288">
    <property type="term" value="C:outer membrane-bounded periplasmic space"/>
    <property type="evidence" value="ECO:0007669"/>
    <property type="project" value="TreeGrafter"/>
</dbReference>
<dbReference type="EMBL" id="JAELUP010000065">
    <property type="protein sequence ID" value="MBJ6362160.1"/>
    <property type="molecule type" value="Genomic_DNA"/>
</dbReference>
<dbReference type="InterPro" id="IPR004843">
    <property type="entry name" value="Calcineurin-like_PHP"/>
</dbReference>
<dbReference type="GO" id="GO:0008768">
    <property type="term" value="F:UDP-sugar diphosphatase activity"/>
    <property type="evidence" value="ECO:0007669"/>
    <property type="project" value="TreeGrafter"/>
</dbReference>
<sequence>MRVVLLHSNDLHSRLEQAAQIASYISAERRIYGDDRLLVLDCGDHMDRMRMETEGSDGLVNIELLNAAGYDAVTLGNNEGLTYTREELAYAYREHAKFPVVCANMLDMETGERPEWLLPSYIIVKNGLRIGITAVTAAFADFYCLLGWQATEPFEELRRQVATLRDQVDIVIVLSHLGLPSDEKLAAEVPGVDLILGAHTHHLLLEPLVRGTTTICAAGKFGEYLGRVELDLDLDTGRPVIRASCVPMAAEKLEERAAAIIGSFLDTGRQRLDREVVTLAKPLPAGNGTDAPLANLLAAGLRKWAGADIGLVNTGQLLGGLATGRVTAGQLHALCPSPINPCQMQLTGADLLQALEESLLDEFRSKPIKGFGFRGEVLGSLAVDGLQIVYDWGRPPYARITKITIGGKALEPDAFYLVGTIDMFTFGVGYLSLKNSLNLRYFLPEFIRDVLASQLQQESELEHCFLNRWSSNFMQNE</sequence>
<organism evidence="5 6">
    <name type="scientific">Paenibacillus roseus</name>
    <dbReference type="NCBI Taxonomy" id="2798579"/>
    <lineage>
        <taxon>Bacteria</taxon>
        <taxon>Bacillati</taxon>
        <taxon>Bacillota</taxon>
        <taxon>Bacilli</taxon>
        <taxon>Bacillales</taxon>
        <taxon>Paenibacillaceae</taxon>
        <taxon>Paenibacillus</taxon>
    </lineage>
</organism>
<dbReference type="PANTHER" id="PTHR11575:SF23">
    <property type="entry name" value="5-NUCLEOTIDASE FAMILY PROTEIN"/>
    <property type="match status" value="1"/>
</dbReference>
<comment type="caution">
    <text evidence="5">The sequence shown here is derived from an EMBL/GenBank/DDBJ whole genome shotgun (WGS) entry which is preliminary data.</text>
</comment>
<feature type="domain" description="5'-Nucleotidase C-terminal" evidence="4">
    <location>
        <begin position="287"/>
        <end position="422"/>
    </location>
</feature>
<comment type="similarity">
    <text evidence="2">Belongs to the 5'-nucleotidase family.</text>
</comment>
<keyword evidence="2" id="KW-0378">Hydrolase</keyword>
<evidence type="ECO:0000259" key="3">
    <source>
        <dbReference type="Pfam" id="PF00149"/>
    </source>
</evidence>
<dbReference type="Gene3D" id="3.90.780.10">
    <property type="entry name" value="5'-Nucleotidase, C-terminal domain"/>
    <property type="match status" value="1"/>
</dbReference>
<evidence type="ECO:0000256" key="1">
    <source>
        <dbReference type="ARBA" id="ARBA00022729"/>
    </source>
</evidence>
<dbReference type="Pfam" id="PF00149">
    <property type="entry name" value="Metallophos"/>
    <property type="match status" value="1"/>
</dbReference>
<evidence type="ECO:0000313" key="6">
    <source>
        <dbReference type="Proteomes" id="UP000640274"/>
    </source>
</evidence>
<name>A0A934J3J7_9BACL</name>
<dbReference type="GO" id="GO:0009166">
    <property type="term" value="P:nucleotide catabolic process"/>
    <property type="evidence" value="ECO:0007669"/>
    <property type="project" value="InterPro"/>
</dbReference>
<keyword evidence="1" id="KW-0732">Signal</keyword>
<keyword evidence="6" id="KW-1185">Reference proteome</keyword>
<protein>
    <submittedName>
        <fullName evidence="5">Bifunctional metallophosphatase/5'-nucleotidase</fullName>
    </submittedName>
</protein>
<dbReference type="CDD" id="cd00845">
    <property type="entry name" value="MPP_UshA_N_like"/>
    <property type="match status" value="1"/>
</dbReference>
<dbReference type="PRINTS" id="PR01607">
    <property type="entry name" value="APYRASEFAMLY"/>
</dbReference>
<evidence type="ECO:0000313" key="5">
    <source>
        <dbReference type="EMBL" id="MBJ6362160.1"/>
    </source>
</evidence>
<evidence type="ECO:0000256" key="2">
    <source>
        <dbReference type="RuleBase" id="RU362119"/>
    </source>
</evidence>
<dbReference type="InterPro" id="IPR008334">
    <property type="entry name" value="5'-Nucleotdase_C"/>
</dbReference>
<dbReference type="GO" id="GO:0000166">
    <property type="term" value="F:nucleotide binding"/>
    <property type="evidence" value="ECO:0007669"/>
    <property type="project" value="UniProtKB-KW"/>
</dbReference>
<dbReference type="SUPFAM" id="SSF56300">
    <property type="entry name" value="Metallo-dependent phosphatases"/>
    <property type="match status" value="1"/>
</dbReference>
<gene>
    <name evidence="5" type="ORF">JFN88_12870</name>
</gene>
<dbReference type="SUPFAM" id="SSF55816">
    <property type="entry name" value="5'-nucleotidase (syn. UDP-sugar hydrolase), C-terminal domain"/>
    <property type="match status" value="1"/>
</dbReference>
<dbReference type="Proteomes" id="UP000640274">
    <property type="component" value="Unassembled WGS sequence"/>
</dbReference>
<dbReference type="InterPro" id="IPR036907">
    <property type="entry name" value="5'-Nucleotdase_C_sf"/>
</dbReference>
<reference evidence="5" key="1">
    <citation type="submission" date="2020-12" db="EMBL/GenBank/DDBJ databases">
        <authorList>
            <person name="Huq M.A."/>
        </authorList>
    </citation>
    <scope>NUCLEOTIDE SEQUENCE</scope>
    <source>
        <strain evidence="5">MAHUQ-46</strain>
    </source>
</reference>
<dbReference type="AlphaFoldDB" id="A0A934J3J7"/>
<evidence type="ECO:0000259" key="4">
    <source>
        <dbReference type="Pfam" id="PF02872"/>
    </source>
</evidence>
<proteinExistence type="inferred from homology"/>